<evidence type="ECO:0000256" key="15">
    <source>
        <dbReference type="SAM" id="Phobius"/>
    </source>
</evidence>
<protein>
    <recommendedName>
        <fullName evidence="13">Phosphatidylglycerophosphate synthase</fullName>
    </recommendedName>
</protein>
<keyword evidence="6 14" id="KW-0808">Transferase</keyword>
<evidence type="ECO:0000256" key="5">
    <source>
        <dbReference type="ARBA" id="ARBA00022516"/>
    </source>
</evidence>
<comment type="subcellular location">
    <subcellularLocation>
        <location evidence="2">Membrane</location>
        <topology evidence="2">Multi-pass membrane protein</topology>
    </subcellularLocation>
</comment>
<evidence type="ECO:0000256" key="4">
    <source>
        <dbReference type="ARBA" id="ARBA00010441"/>
    </source>
</evidence>
<keyword evidence="10 15" id="KW-0472">Membrane</keyword>
<dbReference type="PIRSF" id="PIRSF000847">
    <property type="entry name" value="Phos_ph_gly_syn"/>
    <property type="match status" value="1"/>
</dbReference>
<dbReference type="InterPro" id="IPR004570">
    <property type="entry name" value="Phosphatidylglycerol_P_synth"/>
</dbReference>
<name>A0ABV9Q6P9_9BACL</name>
<evidence type="ECO:0000256" key="8">
    <source>
        <dbReference type="ARBA" id="ARBA00022989"/>
    </source>
</evidence>
<evidence type="ECO:0000256" key="14">
    <source>
        <dbReference type="RuleBase" id="RU003750"/>
    </source>
</evidence>
<evidence type="ECO:0000256" key="11">
    <source>
        <dbReference type="ARBA" id="ARBA00023209"/>
    </source>
</evidence>
<comment type="caution">
    <text evidence="16">The sequence shown here is derived from an EMBL/GenBank/DDBJ whole genome shotgun (WGS) entry which is preliminary data.</text>
</comment>
<feature type="transmembrane region" description="Helical" evidence="15">
    <location>
        <begin position="88"/>
        <end position="108"/>
    </location>
</feature>
<evidence type="ECO:0000256" key="6">
    <source>
        <dbReference type="ARBA" id="ARBA00022679"/>
    </source>
</evidence>
<proteinExistence type="inferred from homology"/>
<evidence type="ECO:0000256" key="1">
    <source>
        <dbReference type="ARBA" id="ARBA00003973"/>
    </source>
</evidence>
<evidence type="ECO:0000256" key="12">
    <source>
        <dbReference type="ARBA" id="ARBA00023264"/>
    </source>
</evidence>
<keyword evidence="7 15" id="KW-0812">Transmembrane</keyword>
<dbReference type="InterPro" id="IPR048254">
    <property type="entry name" value="CDP_ALCOHOL_P_TRANSF_CS"/>
</dbReference>
<keyword evidence="9" id="KW-0443">Lipid metabolism</keyword>
<evidence type="ECO:0000313" key="17">
    <source>
        <dbReference type="Proteomes" id="UP001596002"/>
    </source>
</evidence>
<keyword evidence="17" id="KW-1185">Reference proteome</keyword>
<accession>A0ABV9Q6P9</accession>
<sequence>MYLPNLLTLVRLGLIPLYFIAFFSASPWNMEYALGILVLAGLTDLLDGYLARKYNWITPIGVILDPLADKLMMLSVILSFILDGRIPWFAAALLIFRDAVMILASAFFHFRAKRIVPATWWGKTTTVLYYFTVVAIMFRWSIAGMLLWSTICLSFITSFVYLHKFRAINR</sequence>
<dbReference type="PROSITE" id="PS00379">
    <property type="entry name" value="CDP_ALCOHOL_P_TRANSF"/>
    <property type="match status" value="1"/>
</dbReference>
<evidence type="ECO:0000313" key="16">
    <source>
        <dbReference type="EMBL" id="MFC4769494.1"/>
    </source>
</evidence>
<reference evidence="17" key="1">
    <citation type="journal article" date="2019" name="Int. J. Syst. Evol. Microbiol.">
        <title>The Global Catalogue of Microorganisms (GCM) 10K type strain sequencing project: providing services to taxonomists for standard genome sequencing and annotation.</title>
        <authorList>
            <consortium name="The Broad Institute Genomics Platform"/>
            <consortium name="The Broad Institute Genome Sequencing Center for Infectious Disease"/>
            <person name="Wu L."/>
            <person name="Ma J."/>
        </authorList>
    </citation>
    <scope>NUCLEOTIDE SEQUENCE [LARGE SCALE GENOMIC DNA]</scope>
    <source>
        <strain evidence="17">WYCCWR 12678</strain>
    </source>
</reference>
<dbReference type="InterPro" id="IPR000462">
    <property type="entry name" value="CDP-OH_P_trans"/>
</dbReference>
<keyword evidence="8 15" id="KW-1133">Transmembrane helix</keyword>
<organism evidence="16 17">
    <name type="scientific">Effusibacillus consociatus</name>
    <dbReference type="NCBI Taxonomy" id="1117041"/>
    <lineage>
        <taxon>Bacteria</taxon>
        <taxon>Bacillati</taxon>
        <taxon>Bacillota</taxon>
        <taxon>Bacilli</taxon>
        <taxon>Bacillales</taxon>
        <taxon>Alicyclobacillaceae</taxon>
        <taxon>Effusibacillus</taxon>
    </lineage>
</organism>
<evidence type="ECO:0000256" key="10">
    <source>
        <dbReference type="ARBA" id="ARBA00023136"/>
    </source>
</evidence>
<feature type="transmembrane region" description="Helical" evidence="15">
    <location>
        <begin position="146"/>
        <end position="162"/>
    </location>
</feature>
<dbReference type="Proteomes" id="UP001596002">
    <property type="component" value="Unassembled WGS sequence"/>
</dbReference>
<comment type="similarity">
    <text evidence="4 14">Belongs to the CDP-alcohol phosphatidyltransferase class-I family.</text>
</comment>
<dbReference type="EMBL" id="JBHSHC010000132">
    <property type="protein sequence ID" value="MFC4769494.1"/>
    <property type="molecule type" value="Genomic_DNA"/>
</dbReference>
<dbReference type="Gene3D" id="1.20.120.1760">
    <property type="match status" value="1"/>
</dbReference>
<feature type="transmembrane region" description="Helical" evidence="15">
    <location>
        <begin position="7"/>
        <end position="26"/>
    </location>
</feature>
<dbReference type="RefSeq" id="WP_380028072.1">
    <property type="nucleotide sequence ID" value="NZ_JBHSHC010000132.1"/>
</dbReference>
<evidence type="ECO:0000256" key="3">
    <source>
        <dbReference type="ARBA" id="ARBA00005189"/>
    </source>
</evidence>
<dbReference type="InterPro" id="IPR050324">
    <property type="entry name" value="CDP-alcohol_PTase-I"/>
</dbReference>
<comment type="function">
    <text evidence="1">This protein catalyzes the committed step to the synthesis of the acidic phospholipids.</text>
</comment>
<keyword evidence="5" id="KW-0444">Lipid biosynthesis</keyword>
<evidence type="ECO:0000256" key="2">
    <source>
        <dbReference type="ARBA" id="ARBA00004141"/>
    </source>
</evidence>
<comment type="pathway">
    <text evidence="3">Lipid metabolism.</text>
</comment>
<dbReference type="InterPro" id="IPR043130">
    <property type="entry name" value="CDP-OH_PTrfase_TM_dom"/>
</dbReference>
<dbReference type="PANTHER" id="PTHR14269">
    <property type="entry name" value="CDP-DIACYLGLYCEROL--GLYCEROL-3-PHOSPHATE 3-PHOSPHATIDYLTRANSFERASE-RELATED"/>
    <property type="match status" value="1"/>
</dbReference>
<gene>
    <name evidence="16" type="ORF">ACFO8Q_19365</name>
</gene>
<evidence type="ECO:0000256" key="7">
    <source>
        <dbReference type="ARBA" id="ARBA00022692"/>
    </source>
</evidence>
<feature type="transmembrane region" description="Helical" evidence="15">
    <location>
        <begin position="120"/>
        <end position="140"/>
    </location>
</feature>
<keyword evidence="11" id="KW-0594">Phospholipid biosynthesis</keyword>
<dbReference type="Pfam" id="PF01066">
    <property type="entry name" value="CDP-OH_P_transf"/>
    <property type="match status" value="1"/>
</dbReference>
<evidence type="ECO:0000256" key="13">
    <source>
        <dbReference type="ARBA" id="ARBA00033018"/>
    </source>
</evidence>
<keyword evidence="12" id="KW-1208">Phospholipid metabolism</keyword>
<evidence type="ECO:0000256" key="9">
    <source>
        <dbReference type="ARBA" id="ARBA00023098"/>
    </source>
</evidence>
<dbReference type="PANTHER" id="PTHR14269:SF11">
    <property type="entry name" value="CDP-DIACYLGLYCEROL--GLYCEROL-3-PHOSPHATE 3-PHOSPHATIDYLTRANSFERASE"/>
    <property type="match status" value="1"/>
</dbReference>